<evidence type="ECO:0008006" key="3">
    <source>
        <dbReference type="Google" id="ProtNLM"/>
    </source>
</evidence>
<gene>
    <name evidence="1" type="ORF">GCM10022292_30470</name>
</gene>
<reference evidence="2" key="1">
    <citation type="journal article" date="2019" name="Int. J. Syst. Evol. Microbiol.">
        <title>The Global Catalogue of Microorganisms (GCM) 10K type strain sequencing project: providing services to taxonomists for standard genome sequencing and annotation.</title>
        <authorList>
            <consortium name="The Broad Institute Genomics Platform"/>
            <consortium name="The Broad Institute Genome Sequencing Center for Infectious Disease"/>
            <person name="Wu L."/>
            <person name="Ma J."/>
        </authorList>
    </citation>
    <scope>NUCLEOTIDE SEQUENCE [LARGE SCALE GENOMIC DNA]</scope>
    <source>
        <strain evidence="2">JCM 17633</strain>
    </source>
</reference>
<comment type="caution">
    <text evidence="1">The sequence shown here is derived from an EMBL/GenBank/DDBJ whole genome shotgun (WGS) entry which is preliminary data.</text>
</comment>
<keyword evidence="2" id="KW-1185">Reference proteome</keyword>
<evidence type="ECO:0000313" key="1">
    <source>
        <dbReference type="EMBL" id="GAA4245972.1"/>
    </source>
</evidence>
<sequence length="98" mass="11836">MRNKSLNLIWGNDLKELGYSKKSVNHFEKKYKKHKLCIDYDLMGYILMFRILGFDAFNKTKCIKYKDIKNMDSLTQIEFINLVNKIENEFKLFIENEE</sequence>
<dbReference type="RefSeq" id="WP_344715815.1">
    <property type="nucleotide sequence ID" value="NZ_BAABCB010000030.1"/>
</dbReference>
<proteinExistence type="predicted"/>
<evidence type="ECO:0000313" key="2">
    <source>
        <dbReference type="Proteomes" id="UP001501682"/>
    </source>
</evidence>
<organism evidence="1 2">
    <name type="scientific">Winogradskyella damuponensis</name>
    <dbReference type="NCBI Taxonomy" id="943939"/>
    <lineage>
        <taxon>Bacteria</taxon>
        <taxon>Pseudomonadati</taxon>
        <taxon>Bacteroidota</taxon>
        <taxon>Flavobacteriia</taxon>
        <taxon>Flavobacteriales</taxon>
        <taxon>Flavobacteriaceae</taxon>
        <taxon>Winogradskyella</taxon>
    </lineage>
</organism>
<accession>A0ABP8D1W1</accession>
<protein>
    <recommendedName>
        <fullName evidence="3">XRE family transcriptional regulator</fullName>
    </recommendedName>
</protein>
<name>A0ABP8D1W1_9FLAO</name>
<dbReference type="EMBL" id="BAABCB010000030">
    <property type="protein sequence ID" value="GAA4245972.1"/>
    <property type="molecule type" value="Genomic_DNA"/>
</dbReference>
<dbReference type="Proteomes" id="UP001501682">
    <property type="component" value="Unassembled WGS sequence"/>
</dbReference>